<keyword evidence="5 9" id="KW-0479">Metal-binding</keyword>
<evidence type="ECO:0000256" key="6">
    <source>
        <dbReference type="ARBA" id="ARBA00023002"/>
    </source>
</evidence>
<dbReference type="InterPro" id="IPR002401">
    <property type="entry name" value="Cyt_P450_E_grp-I"/>
</dbReference>
<dbReference type="PANTHER" id="PTHR24305">
    <property type="entry name" value="CYTOCHROME P450"/>
    <property type="match status" value="1"/>
</dbReference>
<dbReference type="CDD" id="cd11069">
    <property type="entry name" value="CYP_FUM15-like"/>
    <property type="match status" value="1"/>
</dbReference>
<dbReference type="PROSITE" id="PS00086">
    <property type="entry name" value="CYTOCHROME_P450"/>
    <property type="match status" value="1"/>
</dbReference>
<sequence length="520" mass="58715">MKSPLDNIPGPEPTSWLKGNLPQLYDRHGWNFQDELGEKYESVVKIHSIFGRKALFVFDPRALHTIIIKDQYVFEPSDWATTSMAIIMGPGLLATYGEHHRKQRKMLNPVFSIKHMRHMTPIFYRVSHNLCEGIKNEIGSSSKDIDILHWIHRTALELVGQGGLGYSFDSLKEDVPYTAYAKAMKELSATMFNMAFYRMLIPYFVKLGPKWFRRWLAENAPFERVKHVTQIVNIMDENTRRIFYQKKAALEAGDAAVVEQVGNGKDIMSILLKANIDASEEDRLSEEELLGQMSTLVFAATDTTTSALAQIFHLLAEHSDVQEKLRAEVANARMKAGGDIPHDELMALPYLDAVCRETLRLYSPVTFISRDARRDAVLPLSQPIRGVNGQMMQEIHVPKDTPIVVGIRASNVSKGVWGEDAKEWKPERWLKPLPDTVADAHIPGVYSNLMTFNGGGRACIGFKFSQLEMKVVLSVLLESFKFSMPDCAKEVIWNMAGIRYPTIGGTSNHAEFPMKVMAIN</sequence>
<evidence type="ECO:0000313" key="10">
    <source>
        <dbReference type="EMBL" id="CAL1697886.1"/>
    </source>
</evidence>
<dbReference type="InterPro" id="IPR036396">
    <property type="entry name" value="Cyt_P450_sf"/>
</dbReference>
<accession>A0ABP1CQG7</accession>
<comment type="similarity">
    <text evidence="3 9">Belongs to the cytochrome P450 family.</text>
</comment>
<evidence type="ECO:0000256" key="3">
    <source>
        <dbReference type="ARBA" id="ARBA00010617"/>
    </source>
</evidence>
<evidence type="ECO:0000256" key="9">
    <source>
        <dbReference type="RuleBase" id="RU000461"/>
    </source>
</evidence>
<name>A0ABP1CQG7_9APHY</name>
<comment type="pathway">
    <text evidence="2">Secondary metabolite biosynthesis.</text>
</comment>
<comment type="cofactor">
    <cofactor evidence="1">
        <name>heme</name>
        <dbReference type="ChEBI" id="CHEBI:30413"/>
    </cofactor>
</comment>
<dbReference type="SUPFAM" id="SSF48264">
    <property type="entry name" value="Cytochrome P450"/>
    <property type="match status" value="1"/>
</dbReference>
<dbReference type="PRINTS" id="PR00385">
    <property type="entry name" value="P450"/>
</dbReference>
<reference evidence="11" key="1">
    <citation type="submission" date="2024-04" db="EMBL/GenBank/DDBJ databases">
        <authorList>
            <person name="Shaw F."/>
            <person name="Minotto A."/>
        </authorList>
    </citation>
    <scope>NUCLEOTIDE SEQUENCE [LARGE SCALE GENOMIC DNA]</scope>
</reference>
<gene>
    <name evidence="10" type="ORF">GFSPODELE1_LOCUS1896</name>
</gene>
<dbReference type="Proteomes" id="UP001497453">
    <property type="component" value="Chromosome 10"/>
</dbReference>
<evidence type="ECO:0000256" key="4">
    <source>
        <dbReference type="ARBA" id="ARBA00022617"/>
    </source>
</evidence>
<dbReference type="InterPro" id="IPR001128">
    <property type="entry name" value="Cyt_P450"/>
</dbReference>
<keyword evidence="8 9" id="KW-0503">Monooxygenase</keyword>
<dbReference type="EMBL" id="OZ037953">
    <property type="protein sequence ID" value="CAL1697886.1"/>
    <property type="molecule type" value="Genomic_DNA"/>
</dbReference>
<dbReference type="Gene3D" id="1.10.630.10">
    <property type="entry name" value="Cytochrome P450"/>
    <property type="match status" value="1"/>
</dbReference>
<keyword evidence="7 9" id="KW-0408">Iron</keyword>
<keyword evidence="4 9" id="KW-0349">Heme</keyword>
<protein>
    <recommendedName>
        <fullName evidence="12">Cytochrome P450</fullName>
    </recommendedName>
</protein>
<evidence type="ECO:0008006" key="12">
    <source>
        <dbReference type="Google" id="ProtNLM"/>
    </source>
</evidence>
<evidence type="ECO:0000256" key="2">
    <source>
        <dbReference type="ARBA" id="ARBA00005179"/>
    </source>
</evidence>
<evidence type="ECO:0000256" key="8">
    <source>
        <dbReference type="ARBA" id="ARBA00023033"/>
    </source>
</evidence>
<dbReference type="InterPro" id="IPR017972">
    <property type="entry name" value="Cyt_P450_CS"/>
</dbReference>
<dbReference type="InterPro" id="IPR050121">
    <property type="entry name" value="Cytochrome_P450_monoxygenase"/>
</dbReference>
<evidence type="ECO:0000256" key="1">
    <source>
        <dbReference type="ARBA" id="ARBA00001971"/>
    </source>
</evidence>
<organism evidence="10 11">
    <name type="scientific">Somion occarium</name>
    <dbReference type="NCBI Taxonomy" id="3059160"/>
    <lineage>
        <taxon>Eukaryota</taxon>
        <taxon>Fungi</taxon>
        <taxon>Dikarya</taxon>
        <taxon>Basidiomycota</taxon>
        <taxon>Agaricomycotina</taxon>
        <taxon>Agaricomycetes</taxon>
        <taxon>Polyporales</taxon>
        <taxon>Cerrenaceae</taxon>
        <taxon>Somion</taxon>
    </lineage>
</organism>
<dbReference type="Pfam" id="PF00067">
    <property type="entry name" value="p450"/>
    <property type="match status" value="1"/>
</dbReference>
<evidence type="ECO:0000256" key="5">
    <source>
        <dbReference type="ARBA" id="ARBA00022723"/>
    </source>
</evidence>
<dbReference type="PRINTS" id="PR00463">
    <property type="entry name" value="EP450I"/>
</dbReference>
<evidence type="ECO:0000256" key="7">
    <source>
        <dbReference type="ARBA" id="ARBA00023004"/>
    </source>
</evidence>
<keyword evidence="6 9" id="KW-0560">Oxidoreductase</keyword>
<proteinExistence type="inferred from homology"/>
<keyword evidence="11" id="KW-1185">Reference proteome</keyword>
<evidence type="ECO:0000313" key="11">
    <source>
        <dbReference type="Proteomes" id="UP001497453"/>
    </source>
</evidence>
<dbReference type="PANTHER" id="PTHR24305:SF166">
    <property type="entry name" value="CYTOCHROME P450 12A4, MITOCHONDRIAL-RELATED"/>
    <property type="match status" value="1"/>
</dbReference>